<sequence length="264" mass="27926">MGLRLLSGTTSAGTALGSVRRRRRRPRPHQLVVPSPGRRCGLLRGSPSRELARLPRAHPERVPRSVPWAAGARLEGTPETADPESSATRRADTGARPGPGDVPSGGGTPVPPLREPGPPWPSRHTDPRAHLAHRAATAPGGQRHHAHPPGARRPDPPPGRAGTGTATAGGTAPTTPVHCRARRAPAPGRGLARPRPARRRPQPAPRNARPPSSATHPDERASRVGSPPTGEGHRCWQARHDHRPRAHQPGRGTPEPATTPTRKG</sequence>
<feature type="compositionally biased region" description="Pro residues" evidence="1">
    <location>
        <begin position="109"/>
        <end position="121"/>
    </location>
</feature>
<feature type="compositionally biased region" description="Basic residues" evidence="1">
    <location>
        <begin position="19"/>
        <end position="28"/>
    </location>
</feature>
<feature type="region of interest" description="Disordered" evidence="1">
    <location>
        <begin position="1"/>
        <end position="264"/>
    </location>
</feature>
<reference evidence="2 3" key="1">
    <citation type="submission" date="2013-07" db="EMBL/GenBank/DDBJ databases">
        <authorList>
            <consortium name="DOE Joint Genome Institute"/>
            <person name="Reeve W."/>
            <person name="Huntemann M."/>
            <person name="Han J."/>
            <person name="Chen A."/>
            <person name="Kyrpides N."/>
            <person name="Mavromatis K."/>
            <person name="Markowitz V."/>
            <person name="Palaniappan K."/>
            <person name="Ivanova N."/>
            <person name="Schaumberg A."/>
            <person name="Pati A."/>
            <person name="Liolios K."/>
            <person name="Nordberg H.P."/>
            <person name="Cantor M.N."/>
            <person name="Hua S.X."/>
            <person name="Woyke T."/>
        </authorList>
    </citation>
    <scope>NUCLEOTIDE SEQUENCE [LARGE SCALE GENOMIC DNA]</scope>
    <source>
        <strain evidence="2 3">DSM 43889</strain>
    </source>
</reference>
<organism evidence="2 3">
    <name type="scientific">Actinoalloteichus caeruleus DSM 43889</name>
    <dbReference type="NCBI Taxonomy" id="1120930"/>
    <lineage>
        <taxon>Bacteria</taxon>
        <taxon>Bacillati</taxon>
        <taxon>Actinomycetota</taxon>
        <taxon>Actinomycetes</taxon>
        <taxon>Pseudonocardiales</taxon>
        <taxon>Pseudonocardiaceae</taxon>
        <taxon>Actinoalloteichus</taxon>
        <taxon>Actinoalloteichus cyanogriseus</taxon>
    </lineage>
</organism>
<reference evidence="2 3" key="2">
    <citation type="submission" date="2022-06" db="EMBL/GenBank/DDBJ databases">
        <title>Genomic Encyclopedia of Type Strains, Phase I: the one thousand microbial genomes (KMG-I) project.</title>
        <authorList>
            <person name="Kyrpides N."/>
        </authorList>
    </citation>
    <scope>NUCLEOTIDE SEQUENCE [LARGE SCALE GENOMIC DNA]</scope>
    <source>
        <strain evidence="2 3">DSM 43889</strain>
    </source>
</reference>
<comment type="caution">
    <text evidence="2">The sequence shown here is derived from an EMBL/GenBank/DDBJ whole genome shotgun (WGS) entry which is preliminary data.</text>
</comment>
<evidence type="ECO:0008006" key="4">
    <source>
        <dbReference type="Google" id="ProtNLM"/>
    </source>
</evidence>
<protein>
    <recommendedName>
        <fullName evidence="4">Basic proline-rich protein</fullName>
    </recommendedName>
</protein>
<dbReference type="Proteomes" id="UP000791080">
    <property type="component" value="Unassembled WGS sequence"/>
</dbReference>
<keyword evidence="3" id="KW-1185">Reference proteome</keyword>
<name>A0ABT1JE06_ACTCY</name>
<evidence type="ECO:0000313" key="2">
    <source>
        <dbReference type="EMBL" id="MCP2330726.1"/>
    </source>
</evidence>
<feature type="compositionally biased region" description="Low complexity" evidence="1">
    <location>
        <begin position="184"/>
        <end position="194"/>
    </location>
</feature>
<evidence type="ECO:0000313" key="3">
    <source>
        <dbReference type="Proteomes" id="UP000791080"/>
    </source>
</evidence>
<feature type="compositionally biased region" description="Low complexity" evidence="1">
    <location>
        <begin position="163"/>
        <end position="176"/>
    </location>
</feature>
<proteinExistence type="predicted"/>
<dbReference type="EMBL" id="AUBJ02000001">
    <property type="protein sequence ID" value="MCP2330726.1"/>
    <property type="molecule type" value="Genomic_DNA"/>
</dbReference>
<gene>
    <name evidence="2" type="ORF">G443_000996</name>
</gene>
<feature type="compositionally biased region" description="Basic and acidic residues" evidence="1">
    <location>
        <begin position="50"/>
        <end position="63"/>
    </location>
</feature>
<feature type="compositionally biased region" description="Basic residues" evidence="1">
    <location>
        <begin position="236"/>
        <end position="248"/>
    </location>
</feature>
<accession>A0ABT1JE06</accession>
<evidence type="ECO:0000256" key="1">
    <source>
        <dbReference type="SAM" id="MobiDB-lite"/>
    </source>
</evidence>